<dbReference type="Pfam" id="PF09362">
    <property type="entry name" value="DUF1996"/>
    <property type="match status" value="1"/>
</dbReference>
<comment type="caution">
    <text evidence="2">The sequence shown here is derived from an EMBL/GenBank/DDBJ whole genome shotgun (WGS) entry which is preliminary data.</text>
</comment>
<keyword evidence="3" id="KW-1185">Reference proteome</keyword>
<evidence type="ECO:0000313" key="2">
    <source>
        <dbReference type="EMBL" id="KAF2737207.1"/>
    </source>
</evidence>
<sequence>MDSDIHLVLSYPTPFTMQWNFFTALALLGSADGQQFAQSAMMRFACSQLVVERLDPLVNPGVVGTPHTHQIVGGNSFRAEMTPVSYDLPSHSNCTTCTFSEDFSNYWTAALYYRARNGTFKRVEQFPNGGLTQRGGMTVYYIPPYDQVSNVTAFSPGFRMLAGNPMLRNTTGESRGICNRCFEGDNFTPFGGAPCTGNDTTSLPNHFCPGGIRTTVSFPTCWDGVNLDSPDHQSHVVYSDIPFEPYFDPVIHQPYTPAQQRGKCPESHPVKLPQLMYEIMWDTRPYNKEELWNEDGSQPFVYSMGDASGHGSHGDYLFGWKGDSLQRALNAFCTNDHCRELVRQTDEEAMKCSVPQTMKEDVDGNNWLEKIPGGVIINDGM</sequence>
<dbReference type="InterPro" id="IPR018535">
    <property type="entry name" value="DUF1996"/>
</dbReference>
<dbReference type="OrthoDB" id="74764at2759"/>
<gene>
    <name evidence="2" type="ORF">EJ04DRAFT_561842</name>
</gene>
<organism evidence="2 3">
    <name type="scientific">Polyplosphaeria fusca</name>
    <dbReference type="NCBI Taxonomy" id="682080"/>
    <lineage>
        <taxon>Eukaryota</taxon>
        <taxon>Fungi</taxon>
        <taxon>Dikarya</taxon>
        <taxon>Ascomycota</taxon>
        <taxon>Pezizomycotina</taxon>
        <taxon>Dothideomycetes</taxon>
        <taxon>Pleosporomycetidae</taxon>
        <taxon>Pleosporales</taxon>
        <taxon>Tetraplosphaeriaceae</taxon>
        <taxon>Polyplosphaeria</taxon>
    </lineage>
</organism>
<name>A0A9P4R106_9PLEO</name>
<dbReference type="PANTHER" id="PTHR43662:SF2">
    <property type="entry name" value="DUF1996 DOMAIN-CONTAINING PROTEIN"/>
    <property type="match status" value="1"/>
</dbReference>
<dbReference type="PANTHER" id="PTHR43662">
    <property type="match status" value="1"/>
</dbReference>
<feature type="domain" description="DUF1996" evidence="1">
    <location>
        <begin position="55"/>
        <end position="320"/>
    </location>
</feature>
<protein>
    <recommendedName>
        <fullName evidence="1">DUF1996 domain-containing protein</fullName>
    </recommendedName>
</protein>
<accession>A0A9P4R106</accession>
<dbReference type="Proteomes" id="UP000799444">
    <property type="component" value="Unassembled WGS sequence"/>
</dbReference>
<dbReference type="AlphaFoldDB" id="A0A9P4R106"/>
<proteinExistence type="predicted"/>
<reference evidence="2" key="1">
    <citation type="journal article" date="2020" name="Stud. Mycol.">
        <title>101 Dothideomycetes genomes: a test case for predicting lifestyles and emergence of pathogens.</title>
        <authorList>
            <person name="Haridas S."/>
            <person name="Albert R."/>
            <person name="Binder M."/>
            <person name="Bloem J."/>
            <person name="Labutti K."/>
            <person name="Salamov A."/>
            <person name="Andreopoulos B."/>
            <person name="Baker S."/>
            <person name="Barry K."/>
            <person name="Bills G."/>
            <person name="Bluhm B."/>
            <person name="Cannon C."/>
            <person name="Castanera R."/>
            <person name="Culley D."/>
            <person name="Daum C."/>
            <person name="Ezra D."/>
            <person name="Gonzalez J."/>
            <person name="Henrissat B."/>
            <person name="Kuo A."/>
            <person name="Liang C."/>
            <person name="Lipzen A."/>
            <person name="Lutzoni F."/>
            <person name="Magnuson J."/>
            <person name="Mondo S."/>
            <person name="Nolan M."/>
            <person name="Ohm R."/>
            <person name="Pangilinan J."/>
            <person name="Park H.-J."/>
            <person name="Ramirez L."/>
            <person name="Alfaro M."/>
            <person name="Sun H."/>
            <person name="Tritt A."/>
            <person name="Yoshinaga Y."/>
            <person name="Zwiers L.-H."/>
            <person name="Turgeon B."/>
            <person name="Goodwin S."/>
            <person name="Spatafora J."/>
            <person name="Crous P."/>
            <person name="Grigoriev I."/>
        </authorList>
    </citation>
    <scope>NUCLEOTIDE SEQUENCE</scope>
    <source>
        <strain evidence="2">CBS 125425</strain>
    </source>
</reference>
<evidence type="ECO:0000313" key="3">
    <source>
        <dbReference type="Proteomes" id="UP000799444"/>
    </source>
</evidence>
<evidence type="ECO:0000259" key="1">
    <source>
        <dbReference type="Pfam" id="PF09362"/>
    </source>
</evidence>
<dbReference type="EMBL" id="ML996118">
    <property type="protein sequence ID" value="KAF2737207.1"/>
    <property type="molecule type" value="Genomic_DNA"/>
</dbReference>